<keyword evidence="1" id="KW-0614">Plasmid</keyword>
<geneLocation type="plasmid" evidence="2">
    <name>pacpol4</name>
</geneLocation>
<protein>
    <submittedName>
        <fullName evidence="1">Uncharacterized protein</fullName>
    </submittedName>
</protein>
<dbReference type="KEGG" id="abas:ACPOL_7051"/>
<reference evidence="1 2" key="1">
    <citation type="journal article" date="2018" name="Front. Microbiol.">
        <title>Hydrolytic Capabilities as a Key to Environmental Success: Chitinolytic and Cellulolytic Acidobacteria From Acidic Sub-arctic Soils and Boreal Peatlands.</title>
        <authorList>
            <person name="Belova S.E."/>
            <person name="Ravin N.V."/>
            <person name="Pankratov T.A."/>
            <person name="Rakitin A.L."/>
            <person name="Ivanova A.A."/>
            <person name="Beletsky A.V."/>
            <person name="Mardanov A.V."/>
            <person name="Sinninghe Damste J.S."/>
            <person name="Dedysh S.N."/>
        </authorList>
    </citation>
    <scope>NUCLEOTIDE SEQUENCE [LARGE SCALE GENOMIC DNA]</scope>
    <source>
        <strain evidence="1 2">SBC82</strain>
        <plasmid evidence="2">pacpol4</plasmid>
    </source>
</reference>
<dbReference type="EMBL" id="CP030843">
    <property type="protein sequence ID" value="AXC16251.1"/>
    <property type="molecule type" value="Genomic_DNA"/>
</dbReference>
<accession>A0A2Z5GAW5</accession>
<name>A0A2Z5GAW5_9BACT</name>
<organism evidence="1 2">
    <name type="scientific">Acidisarcina polymorpha</name>
    <dbReference type="NCBI Taxonomy" id="2211140"/>
    <lineage>
        <taxon>Bacteria</taxon>
        <taxon>Pseudomonadati</taxon>
        <taxon>Acidobacteriota</taxon>
        <taxon>Terriglobia</taxon>
        <taxon>Terriglobales</taxon>
        <taxon>Acidobacteriaceae</taxon>
        <taxon>Acidisarcina</taxon>
    </lineage>
</organism>
<proteinExistence type="predicted"/>
<dbReference type="AlphaFoldDB" id="A0A2Z5GAW5"/>
<keyword evidence="2" id="KW-1185">Reference proteome</keyword>
<sequence>MFLDTPSSFASIAFDSPAEIRWRSTAACAAGRTDMRLNG</sequence>
<evidence type="ECO:0000313" key="2">
    <source>
        <dbReference type="Proteomes" id="UP000253606"/>
    </source>
</evidence>
<dbReference type="Proteomes" id="UP000253606">
    <property type="component" value="Plasmid pACPOL4"/>
</dbReference>
<evidence type="ECO:0000313" key="1">
    <source>
        <dbReference type="EMBL" id="AXC16251.1"/>
    </source>
</evidence>
<gene>
    <name evidence="1" type="ORF">ACPOL_7051</name>
</gene>